<evidence type="ECO:0000256" key="3">
    <source>
        <dbReference type="ARBA" id="ARBA00022691"/>
    </source>
</evidence>
<dbReference type="SFLD" id="SFLDG01064">
    <property type="entry name" value="F420__menaquinone_cofactor_bio"/>
    <property type="match status" value="1"/>
</dbReference>
<dbReference type="InterPro" id="IPR045567">
    <property type="entry name" value="CofH/MnqC-like_C"/>
</dbReference>
<dbReference type="EMBL" id="VSSQ01001565">
    <property type="protein sequence ID" value="MPM09407.1"/>
    <property type="molecule type" value="Genomic_DNA"/>
</dbReference>
<sequence>MSEKRTTIQQLLQKPLFDEELSFDEALDIYKNAPFSQLMSAAHSMRLKLHPENEVSWIIDRNVNISNICVVGCRFCNFSCSKNSPSAYVTTRDEYRKKISELFALGGNQLLLQGGLNPALDLKFHCDLFSWMKSEFPQLKLHALSPAEVDFMARTEKMSHEEVLKTLVNADLDSLPGAGAEILSDRVRQIVSPSKISADKWIEVMRAAHKLGLVTSATMMFGHVETPQERIEHMIRIRELQKEKPHDAPGFLSFIPWPFYGKDTTLVKEGLVKDFPTPVEYIRLIATARLVLNNIPNIQASWLTVGKTTAAVCLYAGANDLGSIMIEENVVSSAGASYRMNADEMQQLIRDSGFIPRKRKQDFSDAE</sequence>
<reference evidence="8" key="1">
    <citation type="submission" date="2019-08" db="EMBL/GenBank/DDBJ databases">
        <authorList>
            <person name="Kucharzyk K."/>
            <person name="Murdoch R.W."/>
            <person name="Higgins S."/>
            <person name="Loffler F."/>
        </authorList>
    </citation>
    <scope>NUCLEOTIDE SEQUENCE</scope>
</reference>
<gene>
    <name evidence="8" type="primary">mqnC_7</name>
    <name evidence="8" type="ORF">SDC9_55724</name>
</gene>
<feature type="domain" description="Radical SAM core" evidence="7">
    <location>
        <begin position="55"/>
        <end position="296"/>
    </location>
</feature>
<dbReference type="GO" id="GO:0046872">
    <property type="term" value="F:metal ion binding"/>
    <property type="evidence" value="ECO:0007669"/>
    <property type="project" value="UniProtKB-KW"/>
</dbReference>
<keyword evidence="5" id="KW-0408">Iron</keyword>
<dbReference type="AlphaFoldDB" id="A0A644X0D3"/>
<keyword evidence="2" id="KW-0004">4Fe-4S</keyword>
<dbReference type="PANTHER" id="PTHR43076">
    <property type="entry name" value="FO SYNTHASE (COFH)"/>
    <property type="match status" value="1"/>
</dbReference>
<dbReference type="NCBIfam" id="TIGR00423">
    <property type="entry name" value="CofH family radical SAM protein"/>
    <property type="match status" value="1"/>
</dbReference>
<dbReference type="CDD" id="cd01335">
    <property type="entry name" value="Radical_SAM"/>
    <property type="match status" value="1"/>
</dbReference>
<dbReference type="InterPro" id="IPR058240">
    <property type="entry name" value="rSAM_sf"/>
</dbReference>
<dbReference type="GO" id="GO:0009234">
    <property type="term" value="P:menaquinone biosynthetic process"/>
    <property type="evidence" value="ECO:0007669"/>
    <property type="project" value="InterPro"/>
</dbReference>
<dbReference type="SFLD" id="SFLDF00342">
    <property type="entry name" value="cyclic_dehypoxanthine_futalosi"/>
    <property type="match status" value="1"/>
</dbReference>
<dbReference type="SFLD" id="SFLDG01389">
    <property type="entry name" value="menaquinone_synthsis_involved"/>
    <property type="match status" value="1"/>
</dbReference>
<dbReference type="GO" id="GO:0044689">
    <property type="term" value="F:7,8-didemethyl-8-hydroxy-5-deazariboflavin synthase activity"/>
    <property type="evidence" value="ECO:0007669"/>
    <property type="project" value="TreeGrafter"/>
</dbReference>
<dbReference type="PANTHER" id="PTHR43076:SF1">
    <property type="entry name" value="LIPOYL SYNTHASE 2"/>
    <property type="match status" value="1"/>
</dbReference>
<evidence type="ECO:0000256" key="6">
    <source>
        <dbReference type="ARBA" id="ARBA00023014"/>
    </source>
</evidence>
<dbReference type="SUPFAM" id="SSF102114">
    <property type="entry name" value="Radical SAM enzymes"/>
    <property type="match status" value="1"/>
</dbReference>
<dbReference type="InterPro" id="IPR013785">
    <property type="entry name" value="Aldolase_TIM"/>
</dbReference>
<keyword evidence="3" id="KW-0949">S-adenosyl-L-methionine</keyword>
<dbReference type="GO" id="GO:0016491">
    <property type="term" value="F:oxidoreductase activity"/>
    <property type="evidence" value="ECO:0007669"/>
    <property type="project" value="UniProtKB-KW"/>
</dbReference>
<dbReference type="InterPro" id="IPR020050">
    <property type="entry name" value="FO_synthase_su2"/>
</dbReference>
<keyword evidence="8" id="KW-0560">Oxidoreductase</keyword>
<dbReference type="Gene3D" id="3.20.20.70">
    <property type="entry name" value="Aldolase class I"/>
    <property type="match status" value="1"/>
</dbReference>
<dbReference type="PIRSF" id="PIRSF004762">
    <property type="entry name" value="CHP00423"/>
    <property type="match status" value="1"/>
</dbReference>
<proteinExistence type="predicted"/>
<dbReference type="Pfam" id="PF04055">
    <property type="entry name" value="Radical_SAM"/>
    <property type="match status" value="1"/>
</dbReference>
<evidence type="ECO:0000256" key="4">
    <source>
        <dbReference type="ARBA" id="ARBA00022723"/>
    </source>
</evidence>
<evidence type="ECO:0000259" key="7">
    <source>
        <dbReference type="PROSITE" id="PS51918"/>
    </source>
</evidence>
<dbReference type="InterPro" id="IPR034405">
    <property type="entry name" value="F420"/>
</dbReference>
<dbReference type="PROSITE" id="PS51918">
    <property type="entry name" value="RADICAL_SAM"/>
    <property type="match status" value="1"/>
</dbReference>
<accession>A0A644X0D3</accession>
<keyword evidence="4" id="KW-0479">Metal-binding</keyword>
<comment type="cofactor">
    <cofactor evidence="1">
        <name>[4Fe-4S] cluster</name>
        <dbReference type="ChEBI" id="CHEBI:49883"/>
    </cofactor>
</comment>
<dbReference type="EC" id="1.21.98.1" evidence="8"/>
<evidence type="ECO:0000256" key="1">
    <source>
        <dbReference type="ARBA" id="ARBA00001966"/>
    </source>
</evidence>
<dbReference type="SFLD" id="SFLDS00029">
    <property type="entry name" value="Radical_SAM"/>
    <property type="match status" value="1"/>
</dbReference>
<evidence type="ECO:0000313" key="8">
    <source>
        <dbReference type="EMBL" id="MPM09407.1"/>
    </source>
</evidence>
<organism evidence="8">
    <name type="scientific">bioreactor metagenome</name>
    <dbReference type="NCBI Taxonomy" id="1076179"/>
    <lineage>
        <taxon>unclassified sequences</taxon>
        <taxon>metagenomes</taxon>
        <taxon>ecological metagenomes</taxon>
    </lineage>
</organism>
<evidence type="ECO:0000256" key="5">
    <source>
        <dbReference type="ARBA" id="ARBA00023004"/>
    </source>
</evidence>
<name>A0A644X0D3_9ZZZZ</name>
<dbReference type="GO" id="GO:0016765">
    <property type="term" value="F:transferase activity, transferring alkyl or aryl (other than methyl) groups"/>
    <property type="evidence" value="ECO:0007669"/>
    <property type="project" value="InterPro"/>
</dbReference>
<dbReference type="InterPro" id="IPR022431">
    <property type="entry name" value="Cyclic_DHFL_synthase_mqnC"/>
</dbReference>
<dbReference type="NCBIfam" id="TIGR03699">
    <property type="entry name" value="menaquin_MqnC"/>
    <property type="match status" value="1"/>
</dbReference>
<evidence type="ECO:0000256" key="2">
    <source>
        <dbReference type="ARBA" id="ARBA00022485"/>
    </source>
</evidence>
<keyword evidence="6" id="KW-0411">Iron-sulfur</keyword>
<dbReference type="Pfam" id="PF19288">
    <property type="entry name" value="CofH_C"/>
    <property type="match status" value="1"/>
</dbReference>
<dbReference type="InterPro" id="IPR007197">
    <property type="entry name" value="rSAM"/>
</dbReference>
<protein>
    <submittedName>
        <fullName evidence="8">Cyclic dehypoxanthine futalosine synthase</fullName>
        <ecNumber evidence="8">1.21.98.1</ecNumber>
    </submittedName>
</protein>
<comment type="caution">
    <text evidence="8">The sequence shown here is derived from an EMBL/GenBank/DDBJ whole genome shotgun (WGS) entry which is preliminary data.</text>
</comment>
<dbReference type="GO" id="GO:0051539">
    <property type="term" value="F:4 iron, 4 sulfur cluster binding"/>
    <property type="evidence" value="ECO:0007669"/>
    <property type="project" value="UniProtKB-KW"/>
</dbReference>